<sequence length="120" mass="13502">MVRDNVQLETTVNTITHEYLLEFTSEYGISEALRPELPGPGDRIIDFLEGKVGVYTRFFEFANFRLPISQFLFDVLGCYQIHISQLSVIGAAKGVTPPKMRVATEYCTEALLHNITATDT</sequence>
<dbReference type="AlphaFoldDB" id="A0A6L2JTZ2"/>
<accession>A0A6L2JTZ2</accession>
<protein>
    <submittedName>
        <fullName evidence="1">Uncharacterized protein</fullName>
    </submittedName>
</protein>
<reference evidence="1" key="1">
    <citation type="journal article" date="2019" name="Sci. Rep.">
        <title>Draft genome of Tanacetum cinerariifolium, the natural source of mosquito coil.</title>
        <authorList>
            <person name="Yamashiro T."/>
            <person name="Shiraishi A."/>
            <person name="Satake H."/>
            <person name="Nakayama K."/>
        </authorList>
    </citation>
    <scope>NUCLEOTIDE SEQUENCE</scope>
</reference>
<gene>
    <name evidence="1" type="ORF">Tci_012529</name>
</gene>
<name>A0A6L2JTZ2_TANCI</name>
<evidence type="ECO:0000313" key="1">
    <source>
        <dbReference type="EMBL" id="GEU40551.1"/>
    </source>
</evidence>
<organism evidence="1">
    <name type="scientific">Tanacetum cinerariifolium</name>
    <name type="common">Dalmatian daisy</name>
    <name type="synonym">Chrysanthemum cinerariifolium</name>
    <dbReference type="NCBI Taxonomy" id="118510"/>
    <lineage>
        <taxon>Eukaryota</taxon>
        <taxon>Viridiplantae</taxon>
        <taxon>Streptophyta</taxon>
        <taxon>Embryophyta</taxon>
        <taxon>Tracheophyta</taxon>
        <taxon>Spermatophyta</taxon>
        <taxon>Magnoliopsida</taxon>
        <taxon>eudicotyledons</taxon>
        <taxon>Gunneridae</taxon>
        <taxon>Pentapetalae</taxon>
        <taxon>asterids</taxon>
        <taxon>campanulids</taxon>
        <taxon>Asterales</taxon>
        <taxon>Asteraceae</taxon>
        <taxon>Asteroideae</taxon>
        <taxon>Anthemideae</taxon>
        <taxon>Anthemidinae</taxon>
        <taxon>Tanacetum</taxon>
    </lineage>
</organism>
<comment type="caution">
    <text evidence="1">The sequence shown here is derived from an EMBL/GenBank/DDBJ whole genome shotgun (WGS) entry which is preliminary data.</text>
</comment>
<proteinExistence type="predicted"/>
<dbReference type="EMBL" id="BKCJ010001316">
    <property type="protein sequence ID" value="GEU40551.1"/>
    <property type="molecule type" value="Genomic_DNA"/>
</dbReference>